<name>A0AAD4QB79_9AGAM</name>
<comment type="caution">
    <text evidence="3">The sequence shown here is derived from an EMBL/GenBank/DDBJ whole genome shotgun (WGS) entry which is preliminary data.</text>
</comment>
<evidence type="ECO:0000313" key="4">
    <source>
        <dbReference type="Proteomes" id="UP001201163"/>
    </source>
</evidence>
<protein>
    <submittedName>
        <fullName evidence="3">Uncharacterized protein</fullName>
    </submittedName>
</protein>
<dbReference type="AlphaFoldDB" id="A0AAD4QB79"/>
<proteinExistence type="predicted"/>
<keyword evidence="2" id="KW-0472">Membrane</keyword>
<gene>
    <name evidence="3" type="ORF">EDB92DRAFT_1818383</name>
</gene>
<dbReference type="EMBL" id="JAKELL010000055">
    <property type="protein sequence ID" value="KAH8986380.1"/>
    <property type="molecule type" value="Genomic_DNA"/>
</dbReference>
<keyword evidence="2" id="KW-1133">Transmembrane helix</keyword>
<feature type="compositionally biased region" description="Basic and acidic residues" evidence="1">
    <location>
        <begin position="35"/>
        <end position="49"/>
    </location>
</feature>
<organism evidence="3 4">
    <name type="scientific">Lactarius akahatsu</name>
    <dbReference type="NCBI Taxonomy" id="416441"/>
    <lineage>
        <taxon>Eukaryota</taxon>
        <taxon>Fungi</taxon>
        <taxon>Dikarya</taxon>
        <taxon>Basidiomycota</taxon>
        <taxon>Agaricomycotina</taxon>
        <taxon>Agaricomycetes</taxon>
        <taxon>Russulales</taxon>
        <taxon>Russulaceae</taxon>
        <taxon>Lactarius</taxon>
    </lineage>
</organism>
<evidence type="ECO:0000313" key="3">
    <source>
        <dbReference type="EMBL" id="KAH8986380.1"/>
    </source>
</evidence>
<feature type="transmembrane region" description="Helical" evidence="2">
    <location>
        <begin position="121"/>
        <end position="140"/>
    </location>
</feature>
<reference evidence="3" key="1">
    <citation type="submission" date="2022-01" db="EMBL/GenBank/DDBJ databases">
        <title>Comparative genomics reveals a dynamic genome evolution in the ectomycorrhizal milk-cap (Lactarius) mushrooms.</title>
        <authorList>
            <consortium name="DOE Joint Genome Institute"/>
            <person name="Lebreton A."/>
            <person name="Tang N."/>
            <person name="Kuo A."/>
            <person name="LaButti K."/>
            <person name="Drula E."/>
            <person name="Barry K."/>
            <person name="Clum A."/>
            <person name="Lipzen A."/>
            <person name="Mousain D."/>
            <person name="Ng V."/>
            <person name="Wang R."/>
            <person name="Wang X."/>
            <person name="Dai Y."/>
            <person name="Henrissat B."/>
            <person name="Grigoriev I.V."/>
            <person name="Guerin-Laguette A."/>
            <person name="Yu F."/>
            <person name="Martin F.M."/>
        </authorList>
    </citation>
    <scope>NUCLEOTIDE SEQUENCE</scope>
    <source>
        <strain evidence="3">QP</strain>
    </source>
</reference>
<keyword evidence="4" id="KW-1185">Reference proteome</keyword>
<feature type="compositionally biased region" description="Low complexity" evidence="1">
    <location>
        <begin position="20"/>
        <end position="34"/>
    </location>
</feature>
<feature type="region of interest" description="Disordered" evidence="1">
    <location>
        <begin position="20"/>
        <end position="49"/>
    </location>
</feature>
<dbReference type="Proteomes" id="UP001201163">
    <property type="component" value="Unassembled WGS sequence"/>
</dbReference>
<sequence length="201" mass="22165">MHHATGPAAPCTVDADMQRELSSVMGSPSSSSDGSEAHEESTPPYDRHGAIHNEVAPMHEARQHWRCLVVPSRRMMHDVAGRGSSVQSCCVCIARRIQSTNGTQQVVPTSRYYELKASDGWVVFAVAGLLVLTLCLVLEFGTPNRCKTTKAGYSVRHYGQGYGRNLKLVDRGVGRRRALSPKILGAPRIPNRQSEYRQHLE</sequence>
<keyword evidence="2" id="KW-0812">Transmembrane</keyword>
<evidence type="ECO:0000256" key="2">
    <source>
        <dbReference type="SAM" id="Phobius"/>
    </source>
</evidence>
<evidence type="ECO:0000256" key="1">
    <source>
        <dbReference type="SAM" id="MobiDB-lite"/>
    </source>
</evidence>
<accession>A0AAD4QB79</accession>